<accession>Q2FPV0</accession>
<protein>
    <submittedName>
        <fullName evidence="2">Uncharacterized protein</fullName>
    </submittedName>
</protein>
<dbReference type="Proteomes" id="UP000001941">
    <property type="component" value="Chromosome"/>
</dbReference>
<dbReference type="InParanoid" id="Q2FPV0"/>
<evidence type="ECO:0000313" key="2">
    <source>
        <dbReference type="EMBL" id="ABD40712.1"/>
    </source>
</evidence>
<dbReference type="RefSeq" id="WP_011447991.1">
    <property type="nucleotide sequence ID" value="NC_007796.1"/>
</dbReference>
<dbReference type="KEGG" id="mhu:Mhun_0962"/>
<reference evidence="3" key="1">
    <citation type="journal article" date="2016" name="Stand. Genomic Sci.">
        <title>Complete genome sequence of Methanospirillum hungatei type strain JF1.</title>
        <authorList>
            <person name="Gunsalus R.P."/>
            <person name="Cook L.E."/>
            <person name="Crable B."/>
            <person name="Rohlin L."/>
            <person name="McDonald E."/>
            <person name="Mouttaki H."/>
            <person name="Sieber J.R."/>
            <person name="Poweleit N."/>
            <person name="Zhou H."/>
            <person name="Lapidus A.L."/>
            <person name="Daligault H.E."/>
            <person name="Land M."/>
            <person name="Gilna P."/>
            <person name="Ivanova N."/>
            <person name="Kyrpides N."/>
            <person name="Culley D.E."/>
            <person name="McInerney M.J."/>
        </authorList>
    </citation>
    <scope>NUCLEOTIDE SEQUENCE [LARGE SCALE GENOMIC DNA]</scope>
    <source>
        <strain evidence="3">ATCC 27890 / DSM 864 / NBRC 100397 / JF-1</strain>
    </source>
</reference>
<feature type="compositionally biased region" description="Polar residues" evidence="1">
    <location>
        <begin position="59"/>
        <end position="86"/>
    </location>
</feature>
<dbReference type="GeneID" id="3923811"/>
<sequence length="407" mass="44944">MKIIRVPISIQIIAILMLCAFITGCVEVTPPTGEQEASSYGPVSQGSGDMKDLVKNQNQTMTPPVQSPGPSDQQGATEPVSTSSPETPLPPVENESFVKVTPKDYSQLKGDTQTSYLPYNRPISTDNRQFMTIYEILNQSFMKNASAYAYHLVTPPLYIELGFYPKMVTDEQEVYKRTGDKEGTIKYTKVRPSQDAWFEMRVYDMDTNQEIIREGYGKTYSMTNKTAAIRRAGTFQFDFMGDSIAADIAMKIPVDNSTVNAFSNVSSLIEDKKIKSGLLPSVFLQETDMGQGWQRTGDLIHTPVKYSSILILPSSGSKLTQDISKFPGSQDAVTQYAQTKTANSGETHIAITAGDEGYGFESIRKTGVVFRQGPYLVQLTSYSVPPVSLDELKRLATLVSGRITQTN</sequence>
<gene>
    <name evidence="2" type="ordered locus">Mhun_0962</name>
</gene>
<evidence type="ECO:0000313" key="3">
    <source>
        <dbReference type="Proteomes" id="UP000001941"/>
    </source>
</evidence>
<proteinExistence type="predicted"/>
<dbReference type="HOGENOM" id="CLU_675461_0_0_2"/>
<dbReference type="OrthoDB" id="117389at2157"/>
<keyword evidence="3" id="KW-1185">Reference proteome</keyword>
<dbReference type="EMBL" id="CP000254">
    <property type="protein sequence ID" value="ABD40712.1"/>
    <property type="molecule type" value="Genomic_DNA"/>
</dbReference>
<dbReference type="PROSITE" id="PS51257">
    <property type="entry name" value="PROKAR_LIPOPROTEIN"/>
    <property type="match status" value="1"/>
</dbReference>
<name>Q2FPV0_METHJ</name>
<organism evidence="2 3">
    <name type="scientific">Methanospirillum hungatei JF-1 (strain ATCC 27890 / DSM 864 / NBRC 100397 / JF-1)</name>
    <dbReference type="NCBI Taxonomy" id="323259"/>
    <lineage>
        <taxon>Archaea</taxon>
        <taxon>Methanobacteriati</taxon>
        <taxon>Methanobacteriota</taxon>
        <taxon>Stenosarchaea group</taxon>
        <taxon>Methanomicrobia</taxon>
        <taxon>Methanomicrobiales</taxon>
        <taxon>Methanospirillaceae</taxon>
        <taxon>Methanospirillum</taxon>
    </lineage>
</organism>
<evidence type="ECO:0000256" key="1">
    <source>
        <dbReference type="SAM" id="MobiDB-lite"/>
    </source>
</evidence>
<feature type="region of interest" description="Disordered" evidence="1">
    <location>
        <begin position="59"/>
        <end position="96"/>
    </location>
</feature>
<dbReference type="EnsemblBacteria" id="ABD40712">
    <property type="protein sequence ID" value="ABD40712"/>
    <property type="gene ID" value="Mhun_0962"/>
</dbReference>
<feature type="region of interest" description="Disordered" evidence="1">
    <location>
        <begin position="32"/>
        <end position="51"/>
    </location>
</feature>
<dbReference type="AlphaFoldDB" id="Q2FPV0"/>
<feature type="compositionally biased region" description="Polar residues" evidence="1">
    <location>
        <begin position="35"/>
        <end position="47"/>
    </location>
</feature>
<dbReference type="eggNOG" id="arCOG08058">
    <property type="taxonomic scope" value="Archaea"/>
</dbReference>